<comment type="caution">
    <text evidence="2">The sequence shown here is derived from an EMBL/GenBank/DDBJ whole genome shotgun (WGS) entry which is preliminary data.</text>
</comment>
<sequence>MLNKRTLTLIRIYMKIFSQLGSNPYTWSDEKECVIECTSSCRKISFAVAVAHTALYVYFLLWRLAQVLHSPRPSFPDVIWIYIWITKSYWALVTYYNGYQRKSEVVLFFSGLKRISTILQKENQIARMRNWICKLTLVDLNFLGIMSVVFFYNTAVTIMFLVVPTRVQYVYSLFSQQANRISLHFLLCLTFELYSNAAQSFMMATDGLTMFPALHISAFWLQFIRFIHIFLLKIEEKRGNFGPDFEYRRCSGKSCRIVFSLTEFFKLNKRISSAYQIPKHKIPTLEKIQTFQRLHLLMLYYNYAFTWLLIPIVFFWIPGTVIIACGFASIRFYGFLSFFEYIPFPVLVYNCCVILAVTMHPATIVYEESTKLHHVLVHDQNVSRRMRKLRRKELGALRPFGVQVGLVWAVKKMAILFSYDFVFNQIFTLLITYPDDMVNP</sequence>
<evidence type="ECO:0000313" key="2">
    <source>
        <dbReference type="EMBL" id="OXA55002.1"/>
    </source>
</evidence>
<evidence type="ECO:0008006" key="4">
    <source>
        <dbReference type="Google" id="ProtNLM"/>
    </source>
</evidence>
<organism evidence="2 3">
    <name type="scientific">Folsomia candida</name>
    <name type="common">Springtail</name>
    <dbReference type="NCBI Taxonomy" id="158441"/>
    <lineage>
        <taxon>Eukaryota</taxon>
        <taxon>Metazoa</taxon>
        <taxon>Ecdysozoa</taxon>
        <taxon>Arthropoda</taxon>
        <taxon>Hexapoda</taxon>
        <taxon>Collembola</taxon>
        <taxon>Entomobryomorpha</taxon>
        <taxon>Isotomoidea</taxon>
        <taxon>Isotomidae</taxon>
        <taxon>Proisotominae</taxon>
        <taxon>Folsomia</taxon>
    </lineage>
</organism>
<dbReference type="EMBL" id="LNIX01000005">
    <property type="protein sequence ID" value="OXA55002.1"/>
    <property type="molecule type" value="Genomic_DNA"/>
</dbReference>
<feature type="transmembrane region" description="Helical" evidence="1">
    <location>
        <begin position="394"/>
        <end position="410"/>
    </location>
</feature>
<keyword evidence="1" id="KW-1133">Transmembrane helix</keyword>
<keyword evidence="1" id="KW-0472">Membrane</keyword>
<dbReference type="AlphaFoldDB" id="A0A226EBI7"/>
<accession>A0A226EBI7</accession>
<feature type="transmembrane region" description="Helical" evidence="1">
    <location>
        <begin position="77"/>
        <end position="96"/>
    </location>
</feature>
<feature type="transmembrane region" description="Helical" evidence="1">
    <location>
        <begin position="303"/>
        <end position="330"/>
    </location>
</feature>
<evidence type="ECO:0000313" key="3">
    <source>
        <dbReference type="Proteomes" id="UP000198287"/>
    </source>
</evidence>
<feature type="transmembrane region" description="Helical" evidence="1">
    <location>
        <begin position="140"/>
        <end position="163"/>
    </location>
</feature>
<evidence type="ECO:0000256" key="1">
    <source>
        <dbReference type="SAM" id="Phobius"/>
    </source>
</evidence>
<keyword evidence="3" id="KW-1185">Reference proteome</keyword>
<name>A0A226EBI7_FOLCA</name>
<dbReference type="Proteomes" id="UP000198287">
    <property type="component" value="Unassembled WGS sequence"/>
</dbReference>
<feature type="transmembrane region" description="Helical" evidence="1">
    <location>
        <begin position="44"/>
        <end position="65"/>
    </location>
</feature>
<keyword evidence="1" id="KW-0812">Transmembrane</keyword>
<feature type="transmembrane region" description="Helical" evidence="1">
    <location>
        <begin position="342"/>
        <end position="366"/>
    </location>
</feature>
<protein>
    <recommendedName>
        <fullName evidence="4">Gustatory receptor</fullName>
    </recommendedName>
</protein>
<gene>
    <name evidence="2" type="ORF">Fcan01_11260</name>
</gene>
<feature type="transmembrane region" description="Helical" evidence="1">
    <location>
        <begin position="210"/>
        <end position="232"/>
    </location>
</feature>
<proteinExistence type="predicted"/>
<reference evidence="2 3" key="1">
    <citation type="submission" date="2015-12" db="EMBL/GenBank/DDBJ databases">
        <title>The genome of Folsomia candida.</title>
        <authorList>
            <person name="Faddeeva A."/>
            <person name="Derks M.F."/>
            <person name="Anvar Y."/>
            <person name="Smit S."/>
            <person name="Van Straalen N."/>
            <person name="Roelofs D."/>
        </authorList>
    </citation>
    <scope>NUCLEOTIDE SEQUENCE [LARGE SCALE GENOMIC DNA]</scope>
    <source>
        <strain evidence="2 3">VU population</strain>
        <tissue evidence="2">Whole body</tissue>
    </source>
</reference>